<reference evidence="1 2" key="1">
    <citation type="journal article" date="2020" name="Int. J. Med. Microbiol.">
        <title>Discovery of Paenibacillus larvae ERIC V: Phenotypic and genomic comparison to genotypes ERIC I-IV reveal different inventories of virulence factors which correlate with epidemiological prevalences of American Foulbrood.</title>
        <authorList>
            <person name="Beims H."/>
            <person name="Bunk B."/>
            <person name="Erler S."/>
            <person name="Mohr K.I."/>
            <person name="Sproer C."/>
            <person name="Pradella S."/>
            <person name="Gunther G."/>
            <person name="Rohde M."/>
            <person name="von der Ohe W."/>
            <person name="Steinert M."/>
        </authorList>
    </citation>
    <scope>NUCLEOTIDE SEQUENCE [LARGE SCALE GENOMIC DNA]</scope>
    <source>
        <strain evidence="1">Eric_V</strain>
    </source>
</reference>
<accession>A0A6C0QMR0</accession>
<dbReference type="GO" id="GO:0003677">
    <property type="term" value="F:DNA binding"/>
    <property type="evidence" value="ECO:0007669"/>
    <property type="project" value="UniProtKB-KW"/>
</dbReference>
<dbReference type="AlphaFoldDB" id="A0A6C0QMR0"/>
<dbReference type="EMBL" id="CP019717">
    <property type="protein sequence ID" value="QHZ49711.1"/>
    <property type="molecule type" value="Genomic_DNA"/>
</dbReference>
<sequence>MDSRIALRVELENAISEAGCTLSKLQQIGGSHIGNLSDILRREGRLRPITMKQLDTLTEALDLPEGHYYDLYLAECFFNNRLAVPRMKSFLIRCSELGKTDLIMKAIHILVEHPKYIELLFSVAEELYLNGLVEESLLFYEEVIEEEKHNESDRLAISHYRIFRATIGANAEENYKAVIRFEDFRKKLPEAFQLDALLQLTNVCLSLDKWNLTEQFADELRILATIRYQEELLMKKNNSESEPLKTERPLVVYYGQSYLIKSIALFKQGHYEKAKQYIEGYEDLSWFEILDEQGKKEVDNFRLWARANKYGTKLLLGDDLSVLDEYVNYLAEHPNDIPEGLLLITKAANAHGFSIDHILEQFPEPSLENDVNVVRIEYHIEFYYQKGIYELNQQRFTTGLESILHCLSLSIPTKRHSISILCAAQFEQYQNNASDPQREKFGNLMKEVLEVEKI</sequence>
<keyword evidence="1" id="KW-0238">DNA-binding</keyword>
<protein>
    <submittedName>
        <fullName evidence="1">Putative DNA-binding protein</fullName>
    </submittedName>
</protein>
<dbReference type="Proteomes" id="UP000464330">
    <property type="component" value="Chromosome"/>
</dbReference>
<dbReference type="RefSeq" id="WP_172422822.1">
    <property type="nucleotide sequence ID" value="NZ_CP019717.1"/>
</dbReference>
<evidence type="ECO:0000313" key="1">
    <source>
        <dbReference type="EMBL" id="QHZ49711.1"/>
    </source>
</evidence>
<evidence type="ECO:0000313" key="2">
    <source>
        <dbReference type="Proteomes" id="UP000464330"/>
    </source>
</evidence>
<name>A0A6C0QMR0_9BACL</name>
<organism evidence="1 2">
    <name type="scientific">Paenibacillus larvae subsp. larvae</name>
    <dbReference type="NCBI Taxonomy" id="147375"/>
    <lineage>
        <taxon>Bacteria</taxon>
        <taxon>Bacillati</taxon>
        <taxon>Bacillota</taxon>
        <taxon>Bacilli</taxon>
        <taxon>Bacillales</taxon>
        <taxon>Paenibacillaceae</taxon>
        <taxon>Paenibacillus</taxon>
    </lineage>
</organism>
<gene>
    <name evidence="1" type="ORF">ERICV_00522</name>
</gene>
<proteinExistence type="predicted"/>